<feature type="transmembrane region" description="Helical" evidence="1">
    <location>
        <begin position="43"/>
        <end position="64"/>
    </location>
</feature>
<keyword evidence="1" id="KW-0812">Transmembrane</keyword>
<dbReference type="AlphaFoldDB" id="A0A926Q341"/>
<proteinExistence type="predicted"/>
<evidence type="ECO:0000313" key="3">
    <source>
        <dbReference type="Proteomes" id="UP000653730"/>
    </source>
</evidence>
<dbReference type="Proteomes" id="UP000653730">
    <property type="component" value="Unassembled WGS sequence"/>
</dbReference>
<keyword evidence="3" id="KW-1185">Reference proteome</keyword>
<protein>
    <submittedName>
        <fullName evidence="2">Uncharacterized protein</fullName>
    </submittedName>
</protein>
<keyword evidence="1" id="KW-1133">Transmembrane helix</keyword>
<comment type="caution">
    <text evidence="2">The sequence shown here is derived from an EMBL/GenBank/DDBJ whole genome shotgun (WGS) entry which is preliminary data.</text>
</comment>
<accession>A0A926Q341</accession>
<evidence type="ECO:0000313" key="2">
    <source>
        <dbReference type="EMBL" id="MBC9795355.1"/>
    </source>
</evidence>
<name>A0A926Q341_9FLAO</name>
<sequence>MKQKQTKSSRDKLVLWVIDRILNIQSRWAAWIDRKTSHISPKAWVLLLACFVLVSVAYNTWLIWHSLTFKEKQIIQIPPASKESRDHDDSLKAFDSILKNKPKDSSHIPH</sequence>
<dbReference type="EMBL" id="JACVDC010000009">
    <property type="protein sequence ID" value="MBC9795355.1"/>
    <property type="molecule type" value="Genomic_DNA"/>
</dbReference>
<keyword evidence="1" id="KW-0472">Membrane</keyword>
<organism evidence="2 3">
    <name type="scientific">Sinomicrobium weinanense</name>
    <dbReference type="NCBI Taxonomy" id="2842200"/>
    <lineage>
        <taxon>Bacteria</taxon>
        <taxon>Pseudomonadati</taxon>
        <taxon>Bacteroidota</taxon>
        <taxon>Flavobacteriia</taxon>
        <taxon>Flavobacteriales</taxon>
        <taxon>Flavobacteriaceae</taxon>
        <taxon>Sinomicrobium</taxon>
    </lineage>
</organism>
<dbReference type="RefSeq" id="WP_187964510.1">
    <property type="nucleotide sequence ID" value="NZ_JACVDC010000009.1"/>
</dbReference>
<evidence type="ECO:0000256" key="1">
    <source>
        <dbReference type="SAM" id="Phobius"/>
    </source>
</evidence>
<gene>
    <name evidence="2" type="ORF">IBL28_05225</name>
</gene>
<reference evidence="2 3" key="1">
    <citation type="submission" date="2020-09" db="EMBL/GenBank/DDBJ databases">
        <title>Sinomicrobium weinanense sp. nov., a halophilic bacteria isolated from saline-alkali soil.</title>
        <authorList>
            <person name="Wu P."/>
            <person name="Ren H."/>
            <person name="Mei Y."/>
            <person name="Liang Y."/>
            <person name="Chen Z."/>
        </authorList>
    </citation>
    <scope>NUCLEOTIDE SEQUENCE [LARGE SCALE GENOMIC DNA]</scope>
    <source>
        <strain evidence="2 3">FJxs</strain>
    </source>
</reference>